<sequence length="259" mass="27497">MTQENPKNQAGEPVVVQLNVGGARPRTGCIMSFIMLIVTAATLIGLGAAVLAVFAPNILTSVVSRVTGYETIQSRPVQGDPANYDPIAAYASLQAFAGEGAQLISLDAQFVRPDGTLDLTASYTPSPRVNAEFALEVAPPADAPPIGAGGLGTWYRRVTIQAYRPGQQGRVSSRGSGGSVTYTYVNEGMTRDIDAPATDTFTFLPAPTCAFADLWQVALERGAPANAVATIEYDDEGYDFRIRDVNVRVQFDSACQVKD</sequence>
<accession>A0ABS4DCN1</accession>
<evidence type="ECO:0000256" key="1">
    <source>
        <dbReference type="SAM" id="Phobius"/>
    </source>
</evidence>
<keyword evidence="1" id="KW-0472">Membrane</keyword>
<protein>
    <submittedName>
        <fullName evidence="2">Uncharacterized protein</fullName>
    </submittedName>
</protein>
<gene>
    <name evidence="2" type="ORF">EYB53_015905</name>
</gene>
<organism evidence="2 3">
    <name type="scientific">Candidatus Chloroploca mongolica</name>
    <dbReference type="NCBI Taxonomy" id="2528176"/>
    <lineage>
        <taxon>Bacteria</taxon>
        <taxon>Bacillati</taxon>
        <taxon>Chloroflexota</taxon>
        <taxon>Chloroflexia</taxon>
        <taxon>Chloroflexales</taxon>
        <taxon>Chloroflexineae</taxon>
        <taxon>Oscillochloridaceae</taxon>
        <taxon>Candidatus Chloroploca</taxon>
    </lineage>
</organism>
<comment type="caution">
    <text evidence="2">The sequence shown here is derived from an EMBL/GenBank/DDBJ whole genome shotgun (WGS) entry which is preliminary data.</text>
</comment>
<reference evidence="2 3" key="1">
    <citation type="submission" date="2021-03" db="EMBL/GenBank/DDBJ databases">
        <authorList>
            <person name="Grouzdev D.S."/>
        </authorList>
    </citation>
    <scope>NUCLEOTIDE SEQUENCE [LARGE SCALE GENOMIC DNA]</scope>
    <source>
        <strain evidence="2 3">M50-1</strain>
    </source>
</reference>
<dbReference type="RefSeq" id="WP_135479418.1">
    <property type="nucleotide sequence ID" value="NZ_SIJK02000030.1"/>
</dbReference>
<keyword evidence="1" id="KW-0812">Transmembrane</keyword>
<evidence type="ECO:0000313" key="2">
    <source>
        <dbReference type="EMBL" id="MBP1467199.1"/>
    </source>
</evidence>
<dbReference type="Proteomes" id="UP001193081">
    <property type="component" value="Unassembled WGS sequence"/>
</dbReference>
<name>A0ABS4DCN1_9CHLR</name>
<keyword evidence="3" id="KW-1185">Reference proteome</keyword>
<keyword evidence="1" id="KW-1133">Transmembrane helix</keyword>
<feature type="transmembrane region" description="Helical" evidence="1">
    <location>
        <begin position="33"/>
        <end position="55"/>
    </location>
</feature>
<proteinExistence type="predicted"/>
<evidence type="ECO:0000313" key="3">
    <source>
        <dbReference type="Proteomes" id="UP001193081"/>
    </source>
</evidence>
<dbReference type="EMBL" id="SIJK02000030">
    <property type="protein sequence ID" value="MBP1467199.1"/>
    <property type="molecule type" value="Genomic_DNA"/>
</dbReference>